<dbReference type="KEGG" id="spsr:EGC80_00265"/>
<keyword evidence="1" id="KW-1133">Transmembrane helix</keyword>
<proteinExistence type="predicted"/>
<evidence type="ECO:0000313" key="4">
    <source>
        <dbReference type="Proteomes" id="UP000273778"/>
    </source>
</evidence>
<dbReference type="PANTHER" id="PTHR34703:SF1">
    <property type="entry name" value="ANTIPORTER SUBUNIT MNHG2-RELATED"/>
    <property type="match status" value="1"/>
</dbReference>
<dbReference type="InterPro" id="IPR005133">
    <property type="entry name" value="PhaG_MnhG_YufB"/>
</dbReference>
<dbReference type="OrthoDB" id="9813804at2"/>
<dbReference type="PANTHER" id="PTHR34703">
    <property type="entry name" value="ANTIPORTER SUBUNIT MNHG2-RELATED"/>
    <property type="match status" value="1"/>
</dbReference>
<feature type="transmembrane region" description="Helical" evidence="1">
    <location>
        <begin position="6"/>
        <end position="27"/>
    </location>
</feature>
<dbReference type="AlphaFoldDB" id="A0A3N4E1A6"/>
<feature type="transmembrane region" description="Helical" evidence="1">
    <location>
        <begin position="64"/>
        <end position="86"/>
    </location>
</feature>
<accession>A0A3N4E1A6</accession>
<name>A0A3N4E1A6_9GAMM</name>
<evidence type="ECO:0000313" key="5">
    <source>
        <dbReference type="Proteomes" id="UP000278855"/>
    </source>
</evidence>
<reference evidence="5" key="2">
    <citation type="submission" date="2018-11" db="EMBL/GenBank/DDBJ databases">
        <title>Shewanella sp. R106.</title>
        <authorList>
            <person name="Hwang Y.J."/>
            <person name="Hwang C.Y."/>
        </authorList>
    </citation>
    <scope>NUCLEOTIDE SEQUENCE [LARGE SCALE GENOMIC DNA]</scope>
    <source>
        <strain evidence="5">R106</strain>
    </source>
</reference>
<reference evidence="3" key="3">
    <citation type="submission" date="2018-11" db="EMBL/GenBank/DDBJ databases">
        <authorList>
            <person name="Hwang Y.J."/>
            <person name="Hwang C.Y."/>
        </authorList>
    </citation>
    <scope>NUCLEOTIDE SEQUENCE</scope>
    <source>
        <strain evidence="3">R106</strain>
    </source>
</reference>
<sequence length="103" mass="11051">MNIADSFSLLFCLVGLFFFFAGTVGLIRFPDVLSRLHAITKADNLGLGLIAIGLLPQLSSPTDALKLVLIWGLVIFSSAACSYLIASQVIEEQSPPHSVEDKS</sequence>
<dbReference type="EMBL" id="RKKB01000010">
    <property type="protein sequence ID" value="RPA27790.1"/>
    <property type="molecule type" value="Genomic_DNA"/>
</dbReference>
<reference evidence="2 4" key="1">
    <citation type="submission" date="2018-11" db="EMBL/GenBank/DDBJ databases">
        <title>Shewanella sp. M2.</title>
        <authorList>
            <person name="Hwang Y.J."/>
            <person name="Hwang C.Y."/>
        </authorList>
    </citation>
    <scope>NUCLEOTIDE SEQUENCE [LARGE SCALE GENOMIC DNA]</scope>
    <source>
        <strain evidence="2 4">M2</strain>
    </source>
</reference>
<keyword evidence="4" id="KW-1185">Reference proteome</keyword>
<dbReference type="Proteomes" id="UP000273778">
    <property type="component" value="Chromosome"/>
</dbReference>
<keyword evidence="1" id="KW-0472">Membrane</keyword>
<dbReference type="EMBL" id="CP034073">
    <property type="protein sequence ID" value="AZG33517.1"/>
    <property type="molecule type" value="Genomic_DNA"/>
</dbReference>
<feature type="transmembrane region" description="Helical" evidence="1">
    <location>
        <begin position="39"/>
        <end position="58"/>
    </location>
</feature>
<evidence type="ECO:0000313" key="3">
    <source>
        <dbReference type="EMBL" id="RPA27790.1"/>
    </source>
</evidence>
<gene>
    <name evidence="3" type="ORF">EGC77_16285</name>
    <name evidence="2" type="ORF">EGC80_00265</name>
</gene>
<protein>
    <submittedName>
        <fullName evidence="3">Monovalent cation/H(+) antiporter subunit G</fullName>
    </submittedName>
</protein>
<evidence type="ECO:0000256" key="1">
    <source>
        <dbReference type="SAM" id="Phobius"/>
    </source>
</evidence>
<dbReference type="GO" id="GO:0015385">
    <property type="term" value="F:sodium:proton antiporter activity"/>
    <property type="evidence" value="ECO:0007669"/>
    <property type="project" value="TreeGrafter"/>
</dbReference>
<keyword evidence="1" id="KW-0812">Transmembrane</keyword>
<dbReference type="RefSeq" id="WP_124013559.1">
    <property type="nucleotide sequence ID" value="NZ_CP034073.1"/>
</dbReference>
<organism evidence="3 5">
    <name type="scientific">Shewanella psychromarinicola</name>
    <dbReference type="NCBI Taxonomy" id="2487742"/>
    <lineage>
        <taxon>Bacteria</taxon>
        <taxon>Pseudomonadati</taxon>
        <taxon>Pseudomonadota</taxon>
        <taxon>Gammaproteobacteria</taxon>
        <taxon>Alteromonadales</taxon>
        <taxon>Shewanellaceae</taxon>
        <taxon>Shewanella</taxon>
    </lineage>
</organism>
<dbReference type="Proteomes" id="UP000278855">
    <property type="component" value="Unassembled WGS sequence"/>
</dbReference>
<evidence type="ECO:0000313" key="2">
    <source>
        <dbReference type="EMBL" id="AZG33517.1"/>
    </source>
</evidence>
<dbReference type="Pfam" id="PF03334">
    <property type="entry name" value="PhaG_MnhG_YufB"/>
    <property type="match status" value="1"/>
</dbReference>